<dbReference type="SUPFAM" id="SSF54106">
    <property type="entry name" value="LysM domain"/>
    <property type="match status" value="1"/>
</dbReference>
<feature type="domain" description="LysM" evidence="2">
    <location>
        <begin position="30"/>
        <end position="79"/>
    </location>
</feature>
<dbReference type="Gene3D" id="3.10.350.10">
    <property type="entry name" value="LysM domain"/>
    <property type="match status" value="1"/>
</dbReference>
<dbReference type="PROSITE" id="PS51782">
    <property type="entry name" value="LYSM"/>
    <property type="match status" value="1"/>
</dbReference>
<dbReference type="InterPro" id="IPR018392">
    <property type="entry name" value="LysM"/>
</dbReference>
<feature type="compositionally biased region" description="Low complexity" evidence="1">
    <location>
        <begin position="98"/>
        <end position="109"/>
    </location>
</feature>
<dbReference type="Pfam" id="PF01476">
    <property type="entry name" value="LysM"/>
    <property type="match status" value="1"/>
</dbReference>
<accession>A0A1F5R1R5</accession>
<comment type="caution">
    <text evidence="3">The sequence shown here is derived from an EMBL/GenBank/DDBJ whole genome shotgun (WGS) entry which is preliminary data.</text>
</comment>
<organism evidence="3 4">
    <name type="scientific">Candidatus Edwardsbacteria bacterium GWF2_54_11</name>
    <dbReference type="NCBI Taxonomy" id="1817851"/>
    <lineage>
        <taxon>Bacteria</taxon>
        <taxon>Candidatus Edwardsiibacteriota</taxon>
    </lineage>
</organism>
<gene>
    <name evidence="3" type="ORF">A2024_06715</name>
</gene>
<dbReference type="Proteomes" id="UP000177230">
    <property type="component" value="Unassembled WGS sequence"/>
</dbReference>
<protein>
    <recommendedName>
        <fullName evidence="2">LysM domain-containing protein</fullName>
    </recommendedName>
</protein>
<dbReference type="SMART" id="SM00257">
    <property type="entry name" value="LysM"/>
    <property type="match status" value="1"/>
</dbReference>
<dbReference type="EMBL" id="MFFM01000047">
    <property type="protein sequence ID" value="OGF08395.1"/>
    <property type="molecule type" value="Genomic_DNA"/>
</dbReference>
<dbReference type="PANTHER" id="PTHR34700:SF4">
    <property type="entry name" value="PHAGE-LIKE ELEMENT PBSX PROTEIN XKDP"/>
    <property type="match status" value="1"/>
</dbReference>
<evidence type="ECO:0000313" key="4">
    <source>
        <dbReference type="Proteomes" id="UP000177230"/>
    </source>
</evidence>
<sequence length="378" mass="41360">MFKNRSLLALLVIAGFLFSAGIISAQQGNLVHKVVEGETLWELAGRYFQNSFSWPLIWEANKEIIADPHWIYPGQDLVIPPQTVSGQVTAPDTAAGQPEMQAEAATQEETPAEEMVYEPEPAKETPAVSVRKTQAMGYVKRPTPVVSELMAFEAGFISDELDKPTGHIIGSDRKDIEAMMANDPVYINLGSRDGAKPGDKHALYRVGQKVKHPQNGKNLGKIINIVGVLEVTDVEEKTSRAKLIKTFDGISRKEAFRPYVQIIVPKDVSPLPVQKSNQGCIVAFKQTNATATEYKVAYIDQGLANGIMPGDVFEIYRTGTMASDPDRGGKNILPELIIGQLQVLSARNNTAAAVITNSKVEDIVVGEKIRLIKQVPTR</sequence>
<evidence type="ECO:0000313" key="3">
    <source>
        <dbReference type="EMBL" id="OGF08395.1"/>
    </source>
</evidence>
<dbReference type="InterPro" id="IPR038165">
    <property type="entry name" value="FlgT_C_sf"/>
</dbReference>
<dbReference type="PANTHER" id="PTHR34700">
    <property type="entry name" value="POTASSIUM BINDING PROTEIN KBP"/>
    <property type="match status" value="1"/>
</dbReference>
<dbReference type="InterPro" id="IPR052196">
    <property type="entry name" value="Bact_Kbp"/>
</dbReference>
<proteinExistence type="predicted"/>
<dbReference type="InterPro" id="IPR036779">
    <property type="entry name" value="LysM_dom_sf"/>
</dbReference>
<dbReference type="CDD" id="cd00118">
    <property type="entry name" value="LysM"/>
    <property type="match status" value="1"/>
</dbReference>
<feature type="region of interest" description="Disordered" evidence="1">
    <location>
        <begin position="83"/>
        <end position="126"/>
    </location>
</feature>
<reference evidence="3 4" key="1">
    <citation type="journal article" date="2016" name="Nat. Commun.">
        <title>Thousands of microbial genomes shed light on interconnected biogeochemical processes in an aquifer system.</title>
        <authorList>
            <person name="Anantharaman K."/>
            <person name="Brown C.T."/>
            <person name="Hug L.A."/>
            <person name="Sharon I."/>
            <person name="Castelle C.J."/>
            <person name="Probst A.J."/>
            <person name="Thomas B.C."/>
            <person name="Singh A."/>
            <person name="Wilkins M.J."/>
            <person name="Karaoz U."/>
            <person name="Brodie E.L."/>
            <person name="Williams K.H."/>
            <person name="Hubbard S.S."/>
            <person name="Banfield J.F."/>
        </authorList>
    </citation>
    <scope>NUCLEOTIDE SEQUENCE [LARGE SCALE GENOMIC DNA]</scope>
</reference>
<dbReference type="Gene3D" id="2.40.10.410">
    <property type="entry name" value="FlgT, C-terminal domain"/>
    <property type="match status" value="1"/>
</dbReference>
<evidence type="ECO:0000259" key="2">
    <source>
        <dbReference type="PROSITE" id="PS51782"/>
    </source>
</evidence>
<dbReference type="AlphaFoldDB" id="A0A1F5R1R5"/>
<name>A0A1F5R1R5_9BACT</name>
<evidence type="ECO:0000256" key="1">
    <source>
        <dbReference type="SAM" id="MobiDB-lite"/>
    </source>
</evidence>